<dbReference type="InterPro" id="IPR036790">
    <property type="entry name" value="Frizzled_dom_sf"/>
</dbReference>
<dbReference type="OMA" id="CESARQC"/>
<dbReference type="SUPFAM" id="SSF63501">
    <property type="entry name" value="Frizzled cysteine-rich domain"/>
    <property type="match status" value="1"/>
</dbReference>
<comment type="similarity">
    <text evidence="2">Belongs to the G-protein coupled receptor Fz/Smo family.</text>
</comment>
<evidence type="ECO:0000256" key="12">
    <source>
        <dbReference type="ARBA" id="ARBA00023180"/>
    </source>
</evidence>
<evidence type="ECO:0000256" key="4">
    <source>
        <dbReference type="ARBA" id="ARBA00022475"/>
    </source>
</evidence>
<accession>T1H612</accession>
<evidence type="ECO:0000256" key="11">
    <source>
        <dbReference type="ARBA" id="ARBA00023170"/>
    </source>
</evidence>
<evidence type="ECO:0000256" key="13">
    <source>
        <dbReference type="PROSITE-ProRule" id="PRU00090"/>
    </source>
</evidence>
<dbReference type="GO" id="GO:0005886">
    <property type="term" value="C:plasma membrane"/>
    <property type="evidence" value="ECO:0007669"/>
    <property type="project" value="UniProtKB-SubCell"/>
</dbReference>
<evidence type="ECO:0000256" key="8">
    <source>
        <dbReference type="ARBA" id="ARBA00022989"/>
    </source>
</evidence>
<keyword evidence="5" id="KW-0879">Wnt signaling pathway</keyword>
<proteinExistence type="inferred from homology"/>
<dbReference type="PANTHER" id="PTHR11309:SF47">
    <property type="entry name" value="FRIZZLED"/>
    <property type="match status" value="1"/>
</dbReference>
<dbReference type="Pfam" id="PF01392">
    <property type="entry name" value="Fz"/>
    <property type="match status" value="1"/>
</dbReference>
<feature type="domain" description="FZ" evidence="14">
    <location>
        <begin position="1"/>
        <end position="109"/>
    </location>
</feature>
<dbReference type="HOGENOM" id="CLU_093263_0_0_1"/>
<keyword evidence="8" id="KW-1133">Transmembrane helix</keyword>
<dbReference type="PANTHER" id="PTHR11309">
    <property type="entry name" value="FRIZZLED"/>
    <property type="match status" value="1"/>
</dbReference>
<keyword evidence="9" id="KW-0472">Membrane</keyword>
<evidence type="ECO:0000313" key="16">
    <source>
        <dbReference type="Proteomes" id="UP000015102"/>
    </source>
</evidence>
<dbReference type="GO" id="GO:0060070">
    <property type="term" value="P:canonical Wnt signaling pathway"/>
    <property type="evidence" value="ECO:0007669"/>
    <property type="project" value="TreeGrafter"/>
</dbReference>
<evidence type="ECO:0000256" key="3">
    <source>
        <dbReference type="ARBA" id="ARBA00022473"/>
    </source>
</evidence>
<evidence type="ECO:0000256" key="10">
    <source>
        <dbReference type="ARBA" id="ARBA00023157"/>
    </source>
</evidence>
<organism evidence="15 16">
    <name type="scientific">Megaselia scalaris</name>
    <name type="common">Humpbacked fly</name>
    <name type="synonym">Phora scalaris</name>
    <dbReference type="NCBI Taxonomy" id="36166"/>
    <lineage>
        <taxon>Eukaryota</taxon>
        <taxon>Metazoa</taxon>
        <taxon>Ecdysozoa</taxon>
        <taxon>Arthropoda</taxon>
        <taxon>Hexapoda</taxon>
        <taxon>Insecta</taxon>
        <taxon>Pterygota</taxon>
        <taxon>Neoptera</taxon>
        <taxon>Endopterygota</taxon>
        <taxon>Diptera</taxon>
        <taxon>Brachycera</taxon>
        <taxon>Muscomorpha</taxon>
        <taxon>Platypezoidea</taxon>
        <taxon>Phoridae</taxon>
        <taxon>Megaseliini</taxon>
        <taxon>Megaselia</taxon>
    </lineage>
</organism>
<dbReference type="SMART" id="SM00063">
    <property type="entry name" value="FRI"/>
    <property type="match status" value="1"/>
</dbReference>
<evidence type="ECO:0000256" key="5">
    <source>
        <dbReference type="ARBA" id="ARBA00022687"/>
    </source>
</evidence>
<keyword evidence="12" id="KW-0325">Glycoprotein</keyword>
<dbReference type="STRING" id="36166.T1H612"/>
<evidence type="ECO:0000256" key="2">
    <source>
        <dbReference type="ARBA" id="ARBA00008077"/>
    </source>
</evidence>
<keyword evidence="7" id="KW-0732">Signal</keyword>
<evidence type="ECO:0000256" key="9">
    <source>
        <dbReference type="ARBA" id="ARBA00023136"/>
    </source>
</evidence>
<dbReference type="PROSITE" id="PS50038">
    <property type="entry name" value="FZ"/>
    <property type="match status" value="1"/>
</dbReference>
<keyword evidence="4" id="KW-1003">Cell membrane</keyword>
<keyword evidence="16" id="KW-1185">Reference proteome</keyword>
<dbReference type="AlphaFoldDB" id="T1H612"/>
<keyword evidence="3" id="KW-0217">Developmental protein</keyword>
<keyword evidence="11" id="KW-0675">Receptor</keyword>
<dbReference type="GO" id="GO:0042813">
    <property type="term" value="F:Wnt receptor activity"/>
    <property type="evidence" value="ECO:0007669"/>
    <property type="project" value="TreeGrafter"/>
</dbReference>
<evidence type="ECO:0000259" key="14">
    <source>
        <dbReference type="PROSITE" id="PS50038"/>
    </source>
</evidence>
<evidence type="ECO:0000256" key="1">
    <source>
        <dbReference type="ARBA" id="ARBA00004651"/>
    </source>
</evidence>
<dbReference type="GO" id="GO:0035567">
    <property type="term" value="P:non-canonical Wnt signaling pathway"/>
    <property type="evidence" value="ECO:0007669"/>
    <property type="project" value="TreeGrafter"/>
</dbReference>
<evidence type="ECO:0000313" key="15">
    <source>
        <dbReference type="EnsemblMetazoa" id="MESCA012145-PA"/>
    </source>
</evidence>
<evidence type="ECO:0000256" key="6">
    <source>
        <dbReference type="ARBA" id="ARBA00022692"/>
    </source>
</evidence>
<dbReference type="GO" id="GO:0017147">
    <property type="term" value="F:Wnt-protein binding"/>
    <property type="evidence" value="ECO:0007669"/>
    <property type="project" value="TreeGrafter"/>
</dbReference>
<evidence type="ECO:0000256" key="7">
    <source>
        <dbReference type="ARBA" id="ARBA00022729"/>
    </source>
</evidence>
<dbReference type="EnsemblMetazoa" id="MESCA012145-RA">
    <property type="protein sequence ID" value="MESCA012145-PA"/>
    <property type="gene ID" value="MESCA012145"/>
</dbReference>
<comment type="caution">
    <text evidence="13">Lacks conserved residue(s) required for the propagation of feature annotation.</text>
</comment>
<dbReference type="InterPro" id="IPR020067">
    <property type="entry name" value="Frizzled_dom"/>
</dbReference>
<keyword evidence="6" id="KW-0812">Transmembrane</keyword>
<protein>
    <recommendedName>
        <fullName evidence="14">FZ domain-containing protein</fullName>
    </recommendedName>
</protein>
<name>T1H612_MEGSC</name>
<dbReference type="FunFam" id="1.10.2000.10:FF:000016">
    <property type="entry name" value="Frizzled"/>
    <property type="match status" value="1"/>
</dbReference>
<dbReference type="InterPro" id="IPR015526">
    <property type="entry name" value="Frizzled/SFRP"/>
</dbReference>
<keyword evidence="10 13" id="KW-1015">Disulfide bond</keyword>
<reference evidence="16" key="1">
    <citation type="submission" date="2013-02" db="EMBL/GenBank/DDBJ databases">
        <authorList>
            <person name="Hughes D."/>
        </authorList>
    </citation>
    <scope>NUCLEOTIDE SEQUENCE</scope>
    <source>
        <strain>Durham</strain>
        <strain evidence="16">NC isolate 2 -- Noor lab</strain>
    </source>
</reference>
<feature type="disulfide bond" evidence="13">
    <location>
        <begin position="4"/>
        <end position="50"/>
    </location>
</feature>
<reference evidence="15" key="2">
    <citation type="submission" date="2015-06" db="UniProtKB">
        <authorList>
            <consortium name="EnsemblMetazoa"/>
        </authorList>
    </citation>
    <scope>IDENTIFICATION</scope>
</reference>
<dbReference type="Gene3D" id="1.10.2000.10">
    <property type="entry name" value="Frizzled cysteine-rich domain"/>
    <property type="match status" value="1"/>
</dbReference>
<sequence>ISLCKDVPYNQTVMPNILGHTRQEEAGMEVHQFVPLVKSNCSPDLQLFLCSVYVPVCTILDQPIPPCRHLCESARQCEELMKVYNFEWPENLDCAKFPVHGGEELCVAQNTSAATTVSPTRTLLKSTTRKNEVGSQHPHRDIGFVCPLQLKTPSGMGYSIKVNNK</sequence>
<dbReference type="Proteomes" id="UP000015102">
    <property type="component" value="Unassembled WGS sequence"/>
</dbReference>
<comment type="subcellular location">
    <subcellularLocation>
        <location evidence="1">Cell membrane</location>
        <topology evidence="1">Multi-pass membrane protein</topology>
    </subcellularLocation>
</comment>